<dbReference type="EMBL" id="CP022684">
    <property type="protein sequence ID" value="AUM12250.1"/>
    <property type="molecule type" value="Genomic_DNA"/>
</dbReference>
<feature type="chain" id="PRO_5014603732" description="Mannosyl-glycoprotein endo-beta-N-acetylglucosamidase-like domain-containing protein" evidence="1">
    <location>
        <begin position="28"/>
        <end position="310"/>
    </location>
</feature>
<dbReference type="GO" id="GO:0004040">
    <property type="term" value="F:amidase activity"/>
    <property type="evidence" value="ECO:0007669"/>
    <property type="project" value="InterPro"/>
</dbReference>
<dbReference type="KEGG" id="kak:Kalk_07420"/>
<accession>A0A2K9LJ26</accession>
<evidence type="ECO:0000313" key="4">
    <source>
        <dbReference type="Proteomes" id="UP000235116"/>
    </source>
</evidence>
<organism evidence="3 4">
    <name type="scientific">Ketobacter alkanivorans</name>
    <dbReference type="NCBI Taxonomy" id="1917421"/>
    <lineage>
        <taxon>Bacteria</taxon>
        <taxon>Pseudomonadati</taxon>
        <taxon>Pseudomonadota</taxon>
        <taxon>Gammaproteobacteria</taxon>
        <taxon>Pseudomonadales</taxon>
        <taxon>Ketobacteraceae</taxon>
        <taxon>Ketobacter</taxon>
    </lineage>
</organism>
<feature type="signal peptide" evidence="1">
    <location>
        <begin position="1"/>
        <end position="27"/>
    </location>
</feature>
<proteinExistence type="predicted"/>
<gene>
    <name evidence="3" type="ORF">Kalk_07420</name>
</gene>
<dbReference type="Gene3D" id="1.10.530.10">
    <property type="match status" value="1"/>
</dbReference>
<dbReference type="InterPro" id="IPR053195">
    <property type="entry name" value="Bax-like"/>
</dbReference>
<evidence type="ECO:0000313" key="3">
    <source>
        <dbReference type="EMBL" id="AUM12250.1"/>
    </source>
</evidence>
<evidence type="ECO:0000259" key="2">
    <source>
        <dbReference type="SMART" id="SM00047"/>
    </source>
</evidence>
<feature type="domain" description="Mannosyl-glycoprotein endo-beta-N-acetylglucosamidase-like" evidence="2">
    <location>
        <begin position="140"/>
        <end position="275"/>
    </location>
</feature>
<keyword evidence="4" id="KW-1185">Reference proteome</keyword>
<sequence length="310" mass="35143">MDAKRMSWIKPFYVFLMAACVPSALWAADRGWDHLTFTSPDEVVAYFHGINYSLENWQAGDRSVPRVYLNNVPERWRTHTAGELSTAEKKRYFFFMLAPMVLRANETIASQRAFIEGMLQTSNWAELDRARLSDIANEYRVQVPQNSKDEAAFQRLLRRVDIVPASLALSQAAIESGWGTSRFAAEGNALFGQWSWSDDAITPERVRTELGNYGIRTFKTPFESIAAYMHNLNTHNAYKPLRKLREQARKSDQPLSGEGLAAGLLKYSERGQAYVEEIRALIRVNQLAEVDKAYLREGKAVVLEPVGDGV</sequence>
<dbReference type="PANTHER" id="PTHR40572">
    <property type="entry name" value="PROTEIN BAX"/>
    <property type="match status" value="1"/>
</dbReference>
<evidence type="ECO:0000256" key="1">
    <source>
        <dbReference type="SAM" id="SignalP"/>
    </source>
</evidence>
<dbReference type="Pfam" id="PF01832">
    <property type="entry name" value="Glucosaminidase"/>
    <property type="match status" value="1"/>
</dbReference>
<dbReference type="SMART" id="SM00047">
    <property type="entry name" value="LYZ2"/>
    <property type="match status" value="1"/>
</dbReference>
<keyword evidence="1" id="KW-0732">Signal</keyword>
<dbReference type="Proteomes" id="UP000235116">
    <property type="component" value="Chromosome"/>
</dbReference>
<name>A0A2K9LJ26_9GAMM</name>
<dbReference type="AlphaFoldDB" id="A0A2K9LJ26"/>
<dbReference type="PANTHER" id="PTHR40572:SF1">
    <property type="entry name" value="PROTEIN BAX"/>
    <property type="match status" value="1"/>
</dbReference>
<dbReference type="InterPro" id="IPR002901">
    <property type="entry name" value="MGlyc_endo_b_GlcNAc-like_dom"/>
</dbReference>
<reference evidence="4" key="1">
    <citation type="submission" date="2017-08" db="EMBL/GenBank/DDBJ databases">
        <title>Direct submision.</title>
        <authorList>
            <person name="Kim S.-J."/>
            <person name="Rhee S.-K."/>
        </authorList>
    </citation>
    <scope>NUCLEOTIDE SEQUENCE [LARGE SCALE GENOMIC DNA]</scope>
    <source>
        <strain evidence="4">GI5</strain>
    </source>
</reference>
<protein>
    <recommendedName>
        <fullName evidence="2">Mannosyl-glycoprotein endo-beta-N-acetylglucosamidase-like domain-containing protein</fullName>
    </recommendedName>
</protein>